<protein>
    <submittedName>
        <fullName evidence="7">Flagellar motor protein MotB</fullName>
    </submittedName>
</protein>
<evidence type="ECO:0000313" key="7">
    <source>
        <dbReference type="EMBL" id="RFM31874.1"/>
    </source>
</evidence>
<dbReference type="InterPro" id="IPR036737">
    <property type="entry name" value="OmpA-like_sf"/>
</dbReference>
<dbReference type="Gene3D" id="1.25.40.10">
    <property type="entry name" value="Tetratricopeptide repeat domain"/>
    <property type="match status" value="1"/>
</dbReference>
<comment type="subcellular location">
    <subcellularLocation>
        <location evidence="1">Cell outer membrane</location>
    </subcellularLocation>
</comment>
<evidence type="ECO:0000256" key="4">
    <source>
        <dbReference type="PROSITE-ProRule" id="PRU00473"/>
    </source>
</evidence>
<dbReference type="RefSeq" id="WP_116856582.1">
    <property type="nucleotide sequence ID" value="NZ_QTJV01000012.1"/>
</dbReference>
<evidence type="ECO:0000256" key="1">
    <source>
        <dbReference type="ARBA" id="ARBA00004442"/>
    </source>
</evidence>
<dbReference type="SUPFAM" id="SSF82171">
    <property type="entry name" value="DPP6 N-terminal domain-like"/>
    <property type="match status" value="1"/>
</dbReference>
<dbReference type="PANTHER" id="PTHR30329:SF21">
    <property type="entry name" value="LIPOPROTEIN YIAD-RELATED"/>
    <property type="match status" value="1"/>
</dbReference>
<keyword evidence="7" id="KW-0966">Cell projection</keyword>
<keyword evidence="7" id="KW-0282">Flagellum</keyword>
<dbReference type="CDD" id="cd07185">
    <property type="entry name" value="OmpA_C-like"/>
    <property type="match status" value="1"/>
</dbReference>
<keyword evidence="7" id="KW-0969">Cilium</keyword>
<sequence>MDKKIALFSIMLLSATLSNAQYVLKEADKQASLYNYTAAIPLYKKAFSKKVTVRAIRGVADSYQLLNEYAEAETWYRKLVVLPEHTANDELHYAKVLINNAKYTDAKEALDGYLGKQPNDPLAISMKQGCDSAMKWNAKPVKGDLENLKAMNTQWADWGTGFRNGRFVFASDRPYDSLRHDKLFNNSNISRKKYGFTGRSYLHLYESDGFDSSSTRLLSRNVNGDYHSAKATYTADGNTMYYAVTNLVKKKGRFAEQLYTLNVELKASKWNNTNGNWETDSFQYNEIFDYSVGDPFISADGRTLYFVADYGTRGLGGTDIYYCTRGTDGKWETPVNMGPSINTAGSERTPFMDSTGVFYFATDGRPGIGGLDIFSAKQQEGKWFPVNMGAPVNSAQDDFSPAYNTGKTLYFSSNRPGGYGNDDIYRFTPWKILVFSLEGKAFDKVTKAPLNNATVTLANKATGKVLTAETDDAGNYRFVLDSLSDYGLNATRVTYNPAENAVVTTNGLTESQVLHQDVWLQKIEIKQVAAPEKKPLIIAKANVTGHKIDLGNRFNPANVYFDLGKSTVRPDAAKELNKLIALMKENPSWKLAMGFHTDSRSDDNYNMKLSQRRAASVLQYFISQGIAKERMTATGYGETRLINRCANGVHCSEQEHQANRRTEFEVFDR</sequence>
<keyword evidence="2 4" id="KW-0472">Membrane</keyword>
<dbReference type="InterPro" id="IPR011990">
    <property type="entry name" value="TPR-like_helical_dom_sf"/>
</dbReference>
<feature type="chain" id="PRO_5017559962" evidence="5">
    <location>
        <begin position="21"/>
        <end position="669"/>
    </location>
</feature>
<dbReference type="GO" id="GO:0009279">
    <property type="term" value="C:cell outer membrane"/>
    <property type="evidence" value="ECO:0007669"/>
    <property type="project" value="UniProtKB-SubCell"/>
</dbReference>
<name>A0A3E1NVJ5_9BACT</name>
<dbReference type="OrthoDB" id="9809364at2"/>
<dbReference type="SUPFAM" id="SSF103088">
    <property type="entry name" value="OmpA-like"/>
    <property type="match status" value="1"/>
</dbReference>
<evidence type="ECO:0000256" key="5">
    <source>
        <dbReference type="SAM" id="SignalP"/>
    </source>
</evidence>
<dbReference type="Pfam" id="PF00691">
    <property type="entry name" value="OmpA"/>
    <property type="match status" value="1"/>
</dbReference>
<keyword evidence="3" id="KW-0998">Cell outer membrane</keyword>
<dbReference type="PRINTS" id="PR01021">
    <property type="entry name" value="OMPADOMAIN"/>
</dbReference>
<dbReference type="InterPro" id="IPR011659">
    <property type="entry name" value="WD40"/>
</dbReference>
<dbReference type="Gene3D" id="2.60.40.1120">
    <property type="entry name" value="Carboxypeptidase-like, regulatory domain"/>
    <property type="match status" value="1"/>
</dbReference>
<reference evidence="7 8" key="1">
    <citation type="submission" date="2018-08" db="EMBL/GenBank/DDBJ databases">
        <title>Chitinophaga sp. K20C18050901, a novel bacterium isolated from forest soil.</title>
        <authorList>
            <person name="Wang C."/>
        </authorList>
    </citation>
    <scope>NUCLEOTIDE SEQUENCE [LARGE SCALE GENOMIC DNA]</scope>
    <source>
        <strain evidence="7 8">K20C18050901</strain>
    </source>
</reference>
<dbReference type="Proteomes" id="UP000261174">
    <property type="component" value="Unassembled WGS sequence"/>
</dbReference>
<accession>A0A3E1NVJ5</accession>
<evidence type="ECO:0000259" key="6">
    <source>
        <dbReference type="PROSITE" id="PS51123"/>
    </source>
</evidence>
<keyword evidence="5" id="KW-0732">Signal</keyword>
<dbReference type="SUPFAM" id="SSF48452">
    <property type="entry name" value="TPR-like"/>
    <property type="match status" value="1"/>
</dbReference>
<gene>
    <name evidence="7" type="ORF">DXN04_27340</name>
</gene>
<dbReference type="InterPro" id="IPR008969">
    <property type="entry name" value="CarboxyPept-like_regulatory"/>
</dbReference>
<comment type="caution">
    <text evidence="7">The sequence shown here is derived from an EMBL/GenBank/DDBJ whole genome shotgun (WGS) entry which is preliminary data.</text>
</comment>
<feature type="signal peptide" evidence="5">
    <location>
        <begin position="1"/>
        <end position="20"/>
    </location>
</feature>
<dbReference type="AlphaFoldDB" id="A0A3E1NVJ5"/>
<dbReference type="InterPro" id="IPR050330">
    <property type="entry name" value="Bact_OuterMem_StrucFunc"/>
</dbReference>
<dbReference type="EMBL" id="QTJV01000012">
    <property type="protein sequence ID" value="RFM31874.1"/>
    <property type="molecule type" value="Genomic_DNA"/>
</dbReference>
<feature type="domain" description="OmpA-like" evidence="6">
    <location>
        <begin position="548"/>
        <end position="669"/>
    </location>
</feature>
<dbReference type="SUPFAM" id="SSF49464">
    <property type="entry name" value="Carboxypeptidase regulatory domain-like"/>
    <property type="match status" value="1"/>
</dbReference>
<dbReference type="Pfam" id="PF07676">
    <property type="entry name" value="PD40"/>
    <property type="match status" value="2"/>
</dbReference>
<keyword evidence="8" id="KW-1185">Reference proteome</keyword>
<evidence type="ECO:0000256" key="3">
    <source>
        <dbReference type="ARBA" id="ARBA00023237"/>
    </source>
</evidence>
<dbReference type="Gene3D" id="3.30.1330.60">
    <property type="entry name" value="OmpA-like domain"/>
    <property type="match status" value="1"/>
</dbReference>
<dbReference type="PROSITE" id="PS51123">
    <property type="entry name" value="OMPA_2"/>
    <property type="match status" value="1"/>
</dbReference>
<dbReference type="Pfam" id="PF13620">
    <property type="entry name" value="CarboxypepD_reg"/>
    <property type="match status" value="1"/>
</dbReference>
<evidence type="ECO:0000256" key="2">
    <source>
        <dbReference type="ARBA" id="ARBA00023136"/>
    </source>
</evidence>
<evidence type="ECO:0000313" key="8">
    <source>
        <dbReference type="Proteomes" id="UP000261174"/>
    </source>
</evidence>
<dbReference type="InterPro" id="IPR006664">
    <property type="entry name" value="OMP_bac"/>
</dbReference>
<dbReference type="InterPro" id="IPR006665">
    <property type="entry name" value="OmpA-like"/>
</dbReference>
<organism evidence="7 8">
    <name type="scientific">Chitinophaga silvisoli</name>
    <dbReference type="NCBI Taxonomy" id="2291814"/>
    <lineage>
        <taxon>Bacteria</taxon>
        <taxon>Pseudomonadati</taxon>
        <taxon>Bacteroidota</taxon>
        <taxon>Chitinophagia</taxon>
        <taxon>Chitinophagales</taxon>
        <taxon>Chitinophagaceae</taxon>
        <taxon>Chitinophaga</taxon>
    </lineage>
</organism>
<proteinExistence type="predicted"/>
<dbReference type="PANTHER" id="PTHR30329">
    <property type="entry name" value="STATOR ELEMENT OF FLAGELLAR MOTOR COMPLEX"/>
    <property type="match status" value="1"/>
</dbReference>